<evidence type="ECO:0000313" key="3">
    <source>
        <dbReference type="EMBL" id="MBB4080079.1"/>
    </source>
</evidence>
<dbReference type="InterPro" id="IPR018247">
    <property type="entry name" value="EF_Hand_1_Ca_BS"/>
</dbReference>
<dbReference type="PANTHER" id="PTHR12558">
    <property type="entry name" value="CELL DIVISION CYCLE 16,23,27"/>
    <property type="match status" value="1"/>
</dbReference>
<dbReference type="InterPro" id="IPR011600">
    <property type="entry name" value="Pept_C14_caspase"/>
</dbReference>
<dbReference type="Pfam" id="PF00656">
    <property type="entry name" value="Peptidase_C14"/>
    <property type="match status" value="1"/>
</dbReference>
<dbReference type="GO" id="GO:0004197">
    <property type="term" value="F:cysteine-type endopeptidase activity"/>
    <property type="evidence" value="ECO:0007669"/>
    <property type="project" value="InterPro"/>
</dbReference>
<keyword evidence="1" id="KW-0802">TPR repeat</keyword>
<dbReference type="Pfam" id="PF13432">
    <property type="entry name" value="TPR_16"/>
    <property type="match status" value="2"/>
</dbReference>
<feature type="domain" description="Peptidase C14 caspase" evidence="2">
    <location>
        <begin position="11"/>
        <end position="245"/>
    </location>
</feature>
<dbReference type="AlphaFoldDB" id="A0A840EE52"/>
<evidence type="ECO:0000313" key="4">
    <source>
        <dbReference type="Proteomes" id="UP000576209"/>
    </source>
</evidence>
<dbReference type="Gene3D" id="1.25.40.10">
    <property type="entry name" value="Tetratricopeptide repeat domain"/>
    <property type="match status" value="4"/>
</dbReference>
<dbReference type="InterPro" id="IPR029030">
    <property type="entry name" value="Caspase-like_dom_sf"/>
</dbReference>
<proteinExistence type="predicted"/>
<accession>A0A840EE52</accession>
<dbReference type="InterPro" id="IPR019734">
    <property type="entry name" value="TPR_rpt"/>
</dbReference>
<comment type="caution">
    <text evidence="3">The sequence shown here is derived from an EMBL/GenBank/DDBJ whole genome shotgun (WGS) entry which is preliminary data.</text>
</comment>
<evidence type="ECO:0000256" key="1">
    <source>
        <dbReference type="PROSITE-ProRule" id="PRU00339"/>
    </source>
</evidence>
<feature type="repeat" description="TPR" evidence="1">
    <location>
        <begin position="578"/>
        <end position="611"/>
    </location>
</feature>
<dbReference type="PROSITE" id="PS50005">
    <property type="entry name" value="TPR"/>
    <property type="match status" value="2"/>
</dbReference>
<keyword evidence="4" id="KW-1185">Reference proteome</keyword>
<protein>
    <submittedName>
        <fullName evidence="3">Tetratricopeptide (TPR) repeat protein</fullName>
    </submittedName>
</protein>
<name>A0A840EE52_9BACT</name>
<dbReference type="SUPFAM" id="SSF48452">
    <property type="entry name" value="TPR-like"/>
    <property type="match status" value="1"/>
</dbReference>
<dbReference type="RefSeq" id="WP_183496324.1">
    <property type="nucleotide sequence ID" value="NZ_JACIFF010000007.1"/>
</dbReference>
<gene>
    <name evidence="3" type="ORF">GGR28_002709</name>
</gene>
<evidence type="ECO:0000259" key="2">
    <source>
        <dbReference type="Pfam" id="PF00656"/>
    </source>
</evidence>
<dbReference type="PANTHER" id="PTHR12558:SF13">
    <property type="entry name" value="CELL DIVISION CYCLE PROTEIN 27 HOMOLOG"/>
    <property type="match status" value="1"/>
</dbReference>
<organism evidence="3 4">
    <name type="scientific">Neolewinella aquimaris</name>
    <dbReference type="NCBI Taxonomy" id="1835722"/>
    <lineage>
        <taxon>Bacteria</taxon>
        <taxon>Pseudomonadati</taxon>
        <taxon>Bacteroidota</taxon>
        <taxon>Saprospiria</taxon>
        <taxon>Saprospirales</taxon>
        <taxon>Lewinellaceae</taxon>
        <taxon>Neolewinella</taxon>
    </lineage>
</organism>
<dbReference type="SMART" id="SM00028">
    <property type="entry name" value="TPR"/>
    <property type="match status" value="5"/>
</dbReference>
<dbReference type="SUPFAM" id="SSF52129">
    <property type="entry name" value="Caspase-like"/>
    <property type="match status" value="1"/>
</dbReference>
<dbReference type="Gene3D" id="3.40.50.1460">
    <property type="match status" value="1"/>
</dbReference>
<dbReference type="InterPro" id="IPR011990">
    <property type="entry name" value="TPR-like_helical_dom_sf"/>
</dbReference>
<dbReference type="GO" id="GO:0006508">
    <property type="term" value="P:proteolysis"/>
    <property type="evidence" value="ECO:0007669"/>
    <property type="project" value="InterPro"/>
</dbReference>
<sequence length="784" mass="87147">MSPLIGAGQATAVVIGIADFQDPGITDLRYADDDARAFAEFLFSPMGADLPRDRVRLLTDTSATLAAIQSALAWQLSMAAEGQTAYLYLATHGDVEATDLQSSGFLLAHDTPRSNYDLLALSVSFLNDHLAALSEKHVMPVVVTDACHAGTLAGDAVAGRRLTAASLMQRQGTEVRMLACQPYELSHEGERWGGGRGAFSYHLLEGMRGAADEDRNRQIDLFELERYVQNRVSEDTDREQHPELFGDRKDLSLFTVASESQSTFQRESTQRLEVSFEESTVALAPPEAQRDYLRFRRALSAGALLMPEEQSALAYYRKLRSAPALLPLRGLLDERLTVALLDAVQQAIVAYLDSDPEELTARDRIDEKYRVFPLYLSTAAAILGPEDPRIPGIRAKEAYFRGMVLRLEADWNGRTDSSYHQALDQLESAVALQPEAAYLHNERGLILMRLANAEAAYGSFIEATRLAPTWALPYSNLGILLKQQNARANYQLAADYFDRAIALKPDLAGAYMNYGNLLYDTGRTDSAEILLRQALDLKPSDTYARYNLALLIGEDPAGRRDAQRIYAAIIEENQALVADSHLESGRIYLDMNLLDSAEHHLKQAIALQPTDRNAYALLRRAYLADGREEVSAAYFSELIATRPDRPFGYYNLAMTDTLSSDWLRQLRNASLPDSVFYELATTLGFSFYWEGRYLQAEESLKLATRSTQYGPAARFNLSAFLAATGQEKKTLAAVREALRLADNPEAVTLYCRRFAADADFEKLRSTEGFQKLYDKHCGGLPPPD</sequence>
<feature type="repeat" description="TPR" evidence="1">
    <location>
        <begin position="508"/>
        <end position="541"/>
    </location>
</feature>
<dbReference type="EMBL" id="JACIFF010000007">
    <property type="protein sequence ID" value="MBB4080079.1"/>
    <property type="molecule type" value="Genomic_DNA"/>
</dbReference>
<dbReference type="PROSITE" id="PS00018">
    <property type="entry name" value="EF_HAND_1"/>
    <property type="match status" value="1"/>
</dbReference>
<dbReference type="Proteomes" id="UP000576209">
    <property type="component" value="Unassembled WGS sequence"/>
</dbReference>
<reference evidence="3 4" key="1">
    <citation type="submission" date="2020-08" db="EMBL/GenBank/DDBJ databases">
        <title>Genomic Encyclopedia of Type Strains, Phase IV (KMG-IV): sequencing the most valuable type-strain genomes for metagenomic binning, comparative biology and taxonomic classification.</title>
        <authorList>
            <person name="Goeker M."/>
        </authorList>
    </citation>
    <scope>NUCLEOTIDE SEQUENCE [LARGE SCALE GENOMIC DNA]</scope>
    <source>
        <strain evidence="3 4">DSM 105137</strain>
    </source>
</reference>